<reference evidence="1 2" key="1">
    <citation type="journal article" date="2019" name="J. Hered.">
        <title>An Improved Genome Assembly for Drosophila navojoa, the Basal Species in the mojavensis Cluster.</title>
        <authorList>
            <person name="Vanderlinde T."/>
            <person name="Dupim E.G."/>
            <person name="Nazario-Yepiz N.O."/>
            <person name="Carvalho A.B."/>
        </authorList>
    </citation>
    <scope>NUCLEOTIDE SEQUENCE [LARGE SCALE GENOMIC DNA]</scope>
    <source>
        <strain evidence="1">Navoj_Jal97</strain>
        <tissue evidence="1">Whole organism</tissue>
    </source>
</reference>
<organism evidence="1 2">
    <name type="scientific">Drosophila navojoa</name>
    <name type="common">Fruit fly</name>
    <dbReference type="NCBI Taxonomy" id="7232"/>
    <lineage>
        <taxon>Eukaryota</taxon>
        <taxon>Metazoa</taxon>
        <taxon>Ecdysozoa</taxon>
        <taxon>Arthropoda</taxon>
        <taxon>Hexapoda</taxon>
        <taxon>Insecta</taxon>
        <taxon>Pterygota</taxon>
        <taxon>Neoptera</taxon>
        <taxon>Endopterygota</taxon>
        <taxon>Diptera</taxon>
        <taxon>Brachycera</taxon>
        <taxon>Muscomorpha</taxon>
        <taxon>Ephydroidea</taxon>
        <taxon>Drosophilidae</taxon>
        <taxon>Drosophila</taxon>
    </lineage>
</organism>
<evidence type="ECO:0000313" key="2">
    <source>
        <dbReference type="Proteomes" id="UP000295192"/>
    </source>
</evidence>
<feature type="non-terminal residue" evidence="1">
    <location>
        <position position="1"/>
    </location>
</feature>
<gene>
    <name evidence="1" type="ORF">AWZ03_014894</name>
</gene>
<keyword evidence="2" id="KW-1185">Reference proteome</keyword>
<accession>A0A484AQG3</accession>
<comment type="caution">
    <text evidence="1">The sequence shown here is derived from an EMBL/GenBank/DDBJ whole genome shotgun (WGS) entry which is preliminary data.</text>
</comment>
<name>A0A484AQG3_DRONA</name>
<dbReference type="EMBL" id="LSRL02002263">
    <property type="protein sequence ID" value="TDG38684.1"/>
    <property type="molecule type" value="Genomic_DNA"/>
</dbReference>
<sequence length="79" mass="8470">IFALVDVGKSNKQQATGVSSHGKWKLLNGTEIKARAVATDQEFGSGLKKIAPLRMLINMTLWSSAGEDVDVAVVMDVPE</sequence>
<dbReference type="AlphaFoldDB" id="A0A484AQG3"/>
<protein>
    <submittedName>
        <fullName evidence="1">Uncharacterized protein</fullName>
    </submittedName>
</protein>
<dbReference type="Proteomes" id="UP000295192">
    <property type="component" value="Unassembled WGS sequence"/>
</dbReference>
<proteinExistence type="predicted"/>
<evidence type="ECO:0000313" key="1">
    <source>
        <dbReference type="EMBL" id="TDG38684.1"/>
    </source>
</evidence>